<organism evidence="2 3">
    <name type="scientific">Rangifer tarandus platyrhynchus</name>
    <name type="common">Svalbard reindeer</name>
    <dbReference type="NCBI Taxonomy" id="3082113"/>
    <lineage>
        <taxon>Eukaryota</taxon>
        <taxon>Metazoa</taxon>
        <taxon>Chordata</taxon>
        <taxon>Craniata</taxon>
        <taxon>Vertebrata</taxon>
        <taxon>Euteleostomi</taxon>
        <taxon>Mammalia</taxon>
        <taxon>Eutheria</taxon>
        <taxon>Laurasiatheria</taxon>
        <taxon>Artiodactyla</taxon>
        <taxon>Ruminantia</taxon>
        <taxon>Pecora</taxon>
        <taxon>Cervidae</taxon>
        <taxon>Odocoileinae</taxon>
        <taxon>Rangifer</taxon>
    </lineage>
</organism>
<dbReference type="Proteomes" id="UP001176941">
    <property type="component" value="Chromosome 20"/>
</dbReference>
<reference evidence="2" key="1">
    <citation type="submission" date="2023-04" db="EMBL/GenBank/DDBJ databases">
        <authorList>
            <consortium name="ELIXIR-Norway"/>
        </authorList>
    </citation>
    <scope>NUCLEOTIDE SEQUENCE [LARGE SCALE GENOMIC DNA]</scope>
</reference>
<feature type="compositionally biased region" description="Basic and acidic residues" evidence="1">
    <location>
        <begin position="28"/>
        <end position="53"/>
    </location>
</feature>
<dbReference type="EMBL" id="OX459956">
    <property type="protein sequence ID" value="CAI9161411.1"/>
    <property type="molecule type" value="Genomic_DNA"/>
</dbReference>
<gene>
    <name evidence="2" type="ORF">MRATA1EN1_LOCUS10373</name>
</gene>
<evidence type="ECO:0000256" key="1">
    <source>
        <dbReference type="SAM" id="MobiDB-lite"/>
    </source>
</evidence>
<feature type="compositionally biased region" description="Acidic residues" evidence="1">
    <location>
        <begin position="70"/>
        <end position="87"/>
    </location>
</feature>
<feature type="compositionally biased region" description="Basic and acidic residues" evidence="1">
    <location>
        <begin position="148"/>
        <end position="161"/>
    </location>
</feature>
<feature type="region of interest" description="Disordered" evidence="1">
    <location>
        <begin position="18"/>
        <end position="254"/>
    </location>
</feature>
<accession>A0ABN8YJZ2</accession>
<sequence length="254" mass="26655">MRAASDKKAKGALVEFLEDINHTTIPKEIPDKDGRSQERHPDLVAPVVERDTPDEMLESEEASEGVWDTGSEEASEGAESEESESEDPAARKPLAQAGPRGLQGPGSSRRLQLPPRQGPAKPERRGAAAEAGGAPSRDENPGGSGGKQEQEGARGSRDAGRGRPRAQPPAASKSARGKKTGWGRRLHPMGPEGARLQLPVRPQLRGSSALPAAEVTPVESCTPSSSLRAALRSLSGPFSPCFAGGASDPDARRM</sequence>
<evidence type="ECO:0000313" key="2">
    <source>
        <dbReference type="EMBL" id="CAI9161411.1"/>
    </source>
</evidence>
<feature type="compositionally biased region" description="Low complexity" evidence="1">
    <location>
        <begin position="224"/>
        <end position="235"/>
    </location>
</feature>
<protein>
    <submittedName>
        <fullName evidence="2">Uncharacterized protein</fullName>
    </submittedName>
</protein>
<proteinExistence type="predicted"/>
<name>A0ABN8YJZ2_RANTA</name>
<feature type="compositionally biased region" description="Basic residues" evidence="1">
    <location>
        <begin position="175"/>
        <end position="187"/>
    </location>
</feature>
<keyword evidence="3" id="KW-1185">Reference proteome</keyword>
<evidence type="ECO:0000313" key="3">
    <source>
        <dbReference type="Proteomes" id="UP001176941"/>
    </source>
</evidence>
<feature type="compositionally biased region" description="Acidic residues" evidence="1">
    <location>
        <begin position="54"/>
        <end position="63"/>
    </location>
</feature>